<organism evidence="2 3">
    <name type="scientific">Paenibacillus paeoniae</name>
    <dbReference type="NCBI Taxonomy" id="2292705"/>
    <lineage>
        <taxon>Bacteria</taxon>
        <taxon>Bacillati</taxon>
        <taxon>Bacillota</taxon>
        <taxon>Bacilli</taxon>
        <taxon>Bacillales</taxon>
        <taxon>Paenibacillaceae</taxon>
        <taxon>Paenibacillus</taxon>
    </lineage>
</organism>
<proteinExistence type="predicted"/>
<keyword evidence="1" id="KW-1133">Transmembrane helix</keyword>
<accession>A0A371PKY3</accession>
<feature type="transmembrane region" description="Helical" evidence="1">
    <location>
        <begin position="32"/>
        <end position="51"/>
    </location>
</feature>
<keyword evidence="1" id="KW-0812">Transmembrane</keyword>
<name>A0A371PKY3_9BACL</name>
<gene>
    <name evidence="2" type="ORF">DX130_05140</name>
</gene>
<evidence type="ECO:0000256" key="1">
    <source>
        <dbReference type="SAM" id="Phobius"/>
    </source>
</evidence>
<dbReference type="AlphaFoldDB" id="A0A371PKY3"/>
<protein>
    <submittedName>
        <fullName evidence="2">Uncharacterized protein</fullName>
    </submittedName>
</protein>
<keyword evidence="3" id="KW-1185">Reference proteome</keyword>
<dbReference type="OrthoDB" id="2939921at2"/>
<dbReference type="EMBL" id="QUBQ01000001">
    <property type="protein sequence ID" value="REK76427.1"/>
    <property type="molecule type" value="Genomic_DNA"/>
</dbReference>
<evidence type="ECO:0000313" key="2">
    <source>
        <dbReference type="EMBL" id="REK76427.1"/>
    </source>
</evidence>
<keyword evidence="1" id="KW-0472">Membrane</keyword>
<dbReference type="RefSeq" id="WP_116043365.1">
    <property type="nucleotide sequence ID" value="NZ_QUBQ01000001.1"/>
</dbReference>
<sequence>MLGKLICVLLLSAGMLIYDIPRLKKSSSHDRIVYGIMMLPLLYLAFVFIAAKSWPNLDSIFNLLSKPAEQIVHWLNPQQS</sequence>
<dbReference type="Proteomes" id="UP000261905">
    <property type="component" value="Unassembled WGS sequence"/>
</dbReference>
<comment type="caution">
    <text evidence="2">The sequence shown here is derived from an EMBL/GenBank/DDBJ whole genome shotgun (WGS) entry which is preliminary data.</text>
</comment>
<reference evidence="2 3" key="1">
    <citation type="submission" date="2018-08" db="EMBL/GenBank/DDBJ databases">
        <title>Paenibacillus sp. M4BSY-1, whole genome shotgun sequence.</title>
        <authorList>
            <person name="Tuo L."/>
        </authorList>
    </citation>
    <scope>NUCLEOTIDE SEQUENCE [LARGE SCALE GENOMIC DNA]</scope>
    <source>
        <strain evidence="2 3">M4BSY-1</strain>
    </source>
</reference>
<evidence type="ECO:0000313" key="3">
    <source>
        <dbReference type="Proteomes" id="UP000261905"/>
    </source>
</evidence>